<dbReference type="AlphaFoldDB" id="A0A3A2Z5Y6"/>
<sequence length="435" mass="48494">LAPSLSLSAIVAQQPQIYTEYVMRCYPCLFKCIESRVPVTCFDWINALYSNTSDYPSAPTPLDWSLRAQTTTYIGLVHNDDRLLEAGNIAYIKGLKGLGRMLSNPERAKSDDALTTAMGLAIYEKYAHTMPDSWLRHAAGLRALMKLRGAGCALQGFGQTMYMAYRQLFITAALISGEECFLEGKEWMAVSEQLAIQNAKQPDSSVYTDIVERGFREMTRVPGYVKRTRELLSSQSPSAEHPKQKQKTKQSQSQSQKQAKAVRKSLLQSILATRAALRGIHTELGISSSMLQSGTTDAGFIGPIPYVFFDSFSTRTMRGIRSGIVVLNCLVALLDPVQRDALERENRTLLPESFDEVDHGNEKEDDRYEEGSSSFPTPPQSAVEVAGNGKGKRTRLVIENLISVHARQMLVSDWMDRLMTTYGMDGVRVYLVDED</sequence>
<dbReference type="InterPro" id="IPR053178">
    <property type="entry name" value="Osmoadaptation_assoc"/>
</dbReference>
<feature type="non-terminal residue" evidence="2">
    <location>
        <position position="1"/>
    </location>
</feature>
<proteinExistence type="predicted"/>
<dbReference type="PANTHER" id="PTHR38111:SF10">
    <property type="entry name" value="C6 FINGER DOMAIN-CONTAINING PROTEIN"/>
    <property type="match status" value="1"/>
</dbReference>
<evidence type="ECO:0000313" key="3">
    <source>
        <dbReference type="Proteomes" id="UP000266188"/>
    </source>
</evidence>
<evidence type="ECO:0000256" key="1">
    <source>
        <dbReference type="SAM" id="MobiDB-lite"/>
    </source>
</evidence>
<evidence type="ECO:0000313" key="2">
    <source>
        <dbReference type="EMBL" id="RJE18518.1"/>
    </source>
</evidence>
<feature type="region of interest" description="Disordered" evidence="1">
    <location>
        <begin position="352"/>
        <end position="388"/>
    </location>
</feature>
<feature type="compositionally biased region" description="Low complexity" evidence="1">
    <location>
        <begin position="249"/>
        <end position="258"/>
    </location>
</feature>
<dbReference type="OrthoDB" id="191686at2759"/>
<dbReference type="PANTHER" id="PTHR38111">
    <property type="entry name" value="ZN(2)-C6 FUNGAL-TYPE DOMAIN-CONTAINING PROTEIN-RELATED"/>
    <property type="match status" value="1"/>
</dbReference>
<dbReference type="EMBL" id="MVGC01000537">
    <property type="protein sequence ID" value="RJE18518.1"/>
    <property type="molecule type" value="Genomic_DNA"/>
</dbReference>
<dbReference type="STRING" id="2070753.A0A3A2Z5Y6"/>
<gene>
    <name evidence="2" type="ORF">PHISCL_09137</name>
</gene>
<accession>A0A3A2Z5Y6</accession>
<dbReference type="Proteomes" id="UP000266188">
    <property type="component" value="Unassembled WGS sequence"/>
</dbReference>
<feature type="region of interest" description="Disordered" evidence="1">
    <location>
        <begin position="232"/>
        <end position="258"/>
    </location>
</feature>
<name>A0A3A2Z5Y6_9EURO</name>
<organism evidence="2 3">
    <name type="scientific">Aspergillus sclerotialis</name>
    <dbReference type="NCBI Taxonomy" id="2070753"/>
    <lineage>
        <taxon>Eukaryota</taxon>
        <taxon>Fungi</taxon>
        <taxon>Dikarya</taxon>
        <taxon>Ascomycota</taxon>
        <taxon>Pezizomycotina</taxon>
        <taxon>Eurotiomycetes</taxon>
        <taxon>Eurotiomycetidae</taxon>
        <taxon>Eurotiales</taxon>
        <taxon>Aspergillaceae</taxon>
        <taxon>Aspergillus</taxon>
        <taxon>Aspergillus subgen. Polypaecilum</taxon>
    </lineage>
</organism>
<feature type="compositionally biased region" description="Basic and acidic residues" evidence="1">
    <location>
        <begin position="356"/>
        <end position="370"/>
    </location>
</feature>
<keyword evidence="3" id="KW-1185">Reference proteome</keyword>
<protein>
    <submittedName>
        <fullName evidence="2">Uncharacterized protein</fullName>
    </submittedName>
</protein>
<reference evidence="3" key="1">
    <citation type="submission" date="2017-02" db="EMBL/GenBank/DDBJ databases">
        <authorList>
            <person name="Tafer H."/>
            <person name="Lopandic K."/>
        </authorList>
    </citation>
    <scope>NUCLEOTIDE SEQUENCE [LARGE SCALE GENOMIC DNA]</scope>
    <source>
        <strain evidence="3">CBS 366.77</strain>
    </source>
</reference>
<comment type="caution">
    <text evidence="2">The sequence shown here is derived from an EMBL/GenBank/DDBJ whole genome shotgun (WGS) entry which is preliminary data.</text>
</comment>